<keyword evidence="2" id="KW-0732">Signal</keyword>
<feature type="region of interest" description="Disordered" evidence="1">
    <location>
        <begin position="51"/>
        <end position="87"/>
    </location>
</feature>
<accession>A0A518HMD3</accession>
<evidence type="ECO:0000256" key="2">
    <source>
        <dbReference type="SAM" id="SignalP"/>
    </source>
</evidence>
<dbReference type="RefSeq" id="WP_145385638.1">
    <property type="nucleotide sequence ID" value="NZ_CP037423.1"/>
</dbReference>
<name>A0A518HMD3_9BACT</name>
<evidence type="ECO:0000256" key="1">
    <source>
        <dbReference type="SAM" id="MobiDB-lite"/>
    </source>
</evidence>
<dbReference type="EMBL" id="CP037423">
    <property type="protein sequence ID" value="QDV41988.1"/>
    <property type="molecule type" value="Genomic_DNA"/>
</dbReference>
<dbReference type="Proteomes" id="UP000319004">
    <property type="component" value="Chromosome"/>
</dbReference>
<evidence type="ECO:0008006" key="5">
    <source>
        <dbReference type="Google" id="ProtNLM"/>
    </source>
</evidence>
<gene>
    <name evidence="3" type="ORF">Enr13x_18310</name>
</gene>
<keyword evidence="4" id="KW-1185">Reference proteome</keyword>
<reference evidence="3 4" key="1">
    <citation type="submission" date="2019-03" db="EMBL/GenBank/DDBJ databases">
        <title>Deep-cultivation of Planctomycetes and their phenomic and genomic characterization uncovers novel biology.</title>
        <authorList>
            <person name="Wiegand S."/>
            <person name="Jogler M."/>
            <person name="Boedeker C."/>
            <person name="Pinto D."/>
            <person name="Vollmers J."/>
            <person name="Rivas-Marin E."/>
            <person name="Kohn T."/>
            <person name="Peeters S.H."/>
            <person name="Heuer A."/>
            <person name="Rast P."/>
            <person name="Oberbeckmann S."/>
            <person name="Bunk B."/>
            <person name="Jeske O."/>
            <person name="Meyerdierks A."/>
            <person name="Storesund J.E."/>
            <person name="Kallscheuer N."/>
            <person name="Luecker S."/>
            <person name="Lage O.M."/>
            <person name="Pohl T."/>
            <person name="Merkel B.J."/>
            <person name="Hornburger P."/>
            <person name="Mueller R.-W."/>
            <person name="Bruemmer F."/>
            <person name="Labrenz M."/>
            <person name="Spormann A.M."/>
            <person name="Op den Camp H."/>
            <person name="Overmann J."/>
            <person name="Amann R."/>
            <person name="Jetten M.S.M."/>
            <person name="Mascher T."/>
            <person name="Medema M.H."/>
            <person name="Devos D.P."/>
            <person name="Kaster A.-K."/>
            <person name="Ovreas L."/>
            <person name="Rohde M."/>
            <person name="Galperin M.Y."/>
            <person name="Jogler C."/>
        </authorList>
    </citation>
    <scope>NUCLEOTIDE SEQUENCE [LARGE SCALE GENOMIC DNA]</scope>
    <source>
        <strain evidence="3 4">Enr13</strain>
    </source>
</reference>
<dbReference type="PROSITE" id="PS51257">
    <property type="entry name" value="PROKAR_LIPOPROTEIN"/>
    <property type="match status" value="1"/>
</dbReference>
<dbReference type="KEGG" id="snep:Enr13x_18310"/>
<proteinExistence type="predicted"/>
<feature type="chain" id="PRO_5022174603" description="Secreted protein" evidence="2">
    <location>
        <begin position="20"/>
        <end position="87"/>
    </location>
</feature>
<dbReference type="OrthoDB" id="289259at2"/>
<evidence type="ECO:0000313" key="3">
    <source>
        <dbReference type="EMBL" id="QDV41988.1"/>
    </source>
</evidence>
<organism evidence="3 4">
    <name type="scientific">Stieleria neptunia</name>
    <dbReference type="NCBI Taxonomy" id="2527979"/>
    <lineage>
        <taxon>Bacteria</taxon>
        <taxon>Pseudomonadati</taxon>
        <taxon>Planctomycetota</taxon>
        <taxon>Planctomycetia</taxon>
        <taxon>Pirellulales</taxon>
        <taxon>Pirellulaceae</taxon>
        <taxon>Stieleria</taxon>
    </lineage>
</organism>
<evidence type="ECO:0000313" key="4">
    <source>
        <dbReference type="Proteomes" id="UP000319004"/>
    </source>
</evidence>
<protein>
    <recommendedName>
        <fullName evidence="5">Secreted protein</fullName>
    </recommendedName>
</protein>
<sequence precursor="true">MKSMLLAAGLVCLSMFVMTGCGGHEGGVVDVPLNENPYQISEQEQRAMNAKIDETSGLSEEEIEELEKAKQEALEQDAAAATGPPAE</sequence>
<feature type="signal peptide" evidence="2">
    <location>
        <begin position="1"/>
        <end position="19"/>
    </location>
</feature>
<dbReference type="AlphaFoldDB" id="A0A518HMD3"/>